<proteinExistence type="predicted"/>
<gene>
    <name evidence="2" type="ORF">CK510_06350</name>
</gene>
<dbReference type="EMBL" id="NTFS01000045">
    <property type="protein sequence ID" value="PAX59593.1"/>
    <property type="molecule type" value="Genomic_DNA"/>
</dbReference>
<dbReference type="SUPFAM" id="SSF48452">
    <property type="entry name" value="TPR-like"/>
    <property type="match status" value="1"/>
</dbReference>
<keyword evidence="3" id="KW-1185">Reference proteome</keyword>
<dbReference type="PANTHER" id="PTHR47691">
    <property type="entry name" value="REGULATOR-RELATED"/>
    <property type="match status" value="1"/>
</dbReference>
<dbReference type="Pfam" id="PF00931">
    <property type="entry name" value="NB-ARC"/>
    <property type="match status" value="1"/>
</dbReference>
<accession>A0A2A2TMD9</accession>
<dbReference type="RefSeq" id="WP_095720893.1">
    <property type="nucleotide sequence ID" value="NZ_NTFS01000045.1"/>
</dbReference>
<feature type="domain" description="NB-ARC" evidence="1">
    <location>
        <begin position="138"/>
        <end position="287"/>
    </location>
</feature>
<evidence type="ECO:0000313" key="2">
    <source>
        <dbReference type="EMBL" id="PAX59593.1"/>
    </source>
</evidence>
<evidence type="ECO:0000259" key="1">
    <source>
        <dbReference type="Pfam" id="PF00931"/>
    </source>
</evidence>
<sequence>MASQSEPWNMPKSWERKIIKDWEIDRLLMDLEIITQQKYRDNARKDLLLGLLSGYGLKKISKDLVRDYAVVRGAVSGIYRDIEALTGETNKSVRSSNIAYTLEKHGYRQNSSPGNSIISPIPNNLPAPTYREFIGRDAEMKLLLERLAPNHGAHIITLNGIGGVGKTALVLEAAYLCLNGNPEAPRFNAIIFTSAKQQELIHSILRRQQGQRNLRDIFREIAYTLDEPGILQSPPDDQFYMVRQILSRQRTLLIVDNMETIEDTEKVISFLYDLPTHVKIIITTREHIALVPISLKHLPLNDGLQLIQQQATEKGLNFSEENSKLIYQRTGGIPLAIVYAIAQVYDGYSLQFVLERLALATGDVARFCFEQSVQSMKQKPPHKLLMSLAIYPEPPIPASVGEVAGLTMSPDLINDGLARLQKLSLVNLNQETGRFEMLSLTREYALAELAAYPEFEREARQRWVQWYLDFARSYAGEDWEQWVDYDKLKEEEGNLRNVLYWCKDQNRYEAVRDLWLLLSHYANLYAYWDDRLDWLQWLIEQSERRGEWSYFVRFMIRKSWLLIRLCSQESLNEAEEILRRAWILRQHVSDQIQADLAESMARLKIRQKDITEASDWLKIEEELVISSNLEPRKHIRYIIPVLYHQAEILYLQGDYQNSQIFFEQVMESAEEISWHRVINSAQNWLADIAIDLDVRDKAEQLLIKGFTVAETSKNQRRLARYQRSLARWEKKWGNPEKARDFANKAINSFRHLGMTRDVETVKKLLDI</sequence>
<evidence type="ECO:0000313" key="3">
    <source>
        <dbReference type="Proteomes" id="UP000218238"/>
    </source>
</evidence>
<dbReference type="Gene3D" id="1.25.40.10">
    <property type="entry name" value="Tetratricopeptide repeat domain"/>
    <property type="match status" value="1"/>
</dbReference>
<dbReference type="GO" id="GO:0043531">
    <property type="term" value="F:ADP binding"/>
    <property type="evidence" value="ECO:0007669"/>
    <property type="project" value="InterPro"/>
</dbReference>
<protein>
    <submittedName>
        <fullName evidence="2">NB-ARC domain protein</fullName>
    </submittedName>
</protein>
<dbReference type="Proteomes" id="UP000218238">
    <property type="component" value="Unassembled WGS sequence"/>
</dbReference>
<dbReference type="PANTHER" id="PTHR47691:SF3">
    <property type="entry name" value="HTH-TYPE TRANSCRIPTIONAL REGULATOR RV0890C-RELATED"/>
    <property type="match status" value="1"/>
</dbReference>
<dbReference type="AlphaFoldDB" id="A0A2A2TMD9"/>
<dbReference type="OrthoDB" id="2893300at2"/>
<dbReference type="SUPFAM" id="SSF52540">
    <property type="entry name" value="P-loop containing nucleoside triphosphate hydrolases"/>
    <property type="match status" value="1"/>
</dbReference>
<organism evidence="2 3">
    <name type="scientific">Brunnivagina elsteri CCALA 953</name>
    <dbReference type="NCBI Taxonomy" id="987040"/>
    <lineage>
        <taxon>Bacteria</taxon>
        <taxon>Bacillati</taxon>
        <taxon>Cyanobacteriota</taxon>
        <taxon>Cyanophyceae</taxon>
        <taxon>Nostocales</taxon>
        <taxon>Calotrichaceae</taxon>
        <taxon>Brunnivagina</taxon>
    </lineage>
</organism>
<comment type="caution">
    <text evidence="2">The sequence shown here is derived from an EMBL/GenBank/DDBJ whole genome shotgun (WGS) entry which is preliminary data.</text>
</comment>
<dbReference type="Gene3D" id="3.40.50.300">
    <property type="entry name" value="P-loop containing nucleotide triphosphate hydrolases"/>
    <property type="match status" value="1"/>
</dbReference>
<dbReference type="InterPro" id="IPR002182">
    <property type="entry name" value="NB-ARC"/>
</dbReference>
<reference evidence="2 3" key="1">
    <citation type="submission" date="2017-08" db="EMBL/GenBank/DDBJ databases">
        <title>Draft genome sequence of filamentous cyanobacterium Calothrix elsteri CCALA 953.</title>
        <authorList>
            <person name="Gagunashvili A.N."/>
            <person name="Elster J."/>
            <person name="Andresson O.S."/>
        </authorList>
    </citation>
    <scope>NUCLEOTIDE SEQUENCE [LARGE SCALE GENOMIC DNA]</scope>
    <source>
        <strain evidence="2 3">CCALA 953</strain>
    </source>
</reference>
<name>A0A2A2TMD9_9CYAN</name>
<dbReference type="InterPro" id="IPR027417">
    <property type="entry name" value="P-loop_NTPase"/>
</dbReference>
<dbReference type="PRINTS" id="PR00364">
    <property type="entry name" value="DISEASERSIST"/>
</dbReference>
<dbReference type="InterPro" id="IPR011990">
    <property type="entry name" value="TPR-like_helical_dom_sf"/>
</dbReference>